<accession>A0A5J4R6S8</accession>
<dbReference type="InterPro" id="IPR011856">
    <property type="entry name" value="tRNA_endonuc-like_dom_sf"/>
</dbReference>
<organism evidence="2">
    <name type="scientific">termite gut metagenome</name>
    <dbReference type="NCBI Taxonomy" id="433724"/>
    <lineage>
        <taxon>unclassified sequences</taxon>
        <taxon>metagenomes</taxon>
        <taxon>organismal metagenomes</taxon>
    </lineage>
</organism>
<reference evidence="2" key="1">
    <citation type="submission" date="2019-03" db="EMBL/GenBank/DDBJ databases">
        <title>Single cell metagenomics reveals metabolic interactions within the superorganism composed of flagellate Streblomastix strix and complex community of Bacteroidetes bacteria on its surface.</title>
        <authorList>
            <person name="Treitli S.C."/>
            <person name="Kolisko M."/>
            <person name="Husnik F."/>
            <person name="Keeling P."/>
            <person name="Hampl V."/>
        </authorList>
    </citation>
    <scope>NUCLEOTIDE SEQUENCE</scope>
    <source>
        <strain evidence="2">STM</strain>
    </source>
</reference>
<evidence type="ECO:0000259" key="1">
    <source>
        <dbReference type="Pfam" id="PF06250"/>
    </source>
</evidence>
<dbReference type="PANTHER" id="PTHR30547">
    <property type="entry name" value="UNCHARACTERIZED PROTEIN YHCG-RELATED"/>
    <property type="match status" value="1"/>
</dbReference>
<dbReference type="Pfam" id="PF06250">
    <property type="entry name" value="YhcG_C"/>
    <property type="match status" value="1"/>
</dbReference>
<evidence type="ECO:0000313" key="2">
    <source>
        <dbReference type="EMBL" id="KAA6329004.1"/>
    </source>
</evidence>
<sequence length="221" mass="25958">MRKDDPLERLFYEVEAIKNNWSVRELERAINTALYIRTGLSKNKEAVIAKIKNLKPAEPAEVMRDPYFLEFLGLEEKSEYSESELEQLILNHLQQFLIELGTGFCFEARQKRITFDNTHYRIDLVFYHRILKSHVLIDLKIGKFDHADVGQMNVYLNYYKENEMAESDNPPIGLILCGDKNETLARYATSGMDSQLFVSKFLVQLPEKKVLEEFIRRELEK</sequence>
<proteinExistence type="predicted"/>
<name>A0A5J4R6S8_9ZZZZ</name>
<dbReference type="PANTHER" id="PTHR30547:SF5">
    <property type="entry name" value="NUCLEASE YHCG-RELATED"/>
    <property type="match status" value="1"/>
</dbReference>
<comment type="caution">
    <text evidence="2">The sequence shown here is derived from an EMBL/GenBank/DDBJ whole genome shotgun (WGS) entry which is preliminary data.</text>
</comment>
<dbReference type="Gene3D" id="3.40.1350.10">
    <property type="match status" value="1"/>
</dbReference>
<dbReference type="InterPro" id="IPR053148">
    <property type="entry name" value="PD-DEXK-like_domain"/>
</dbReference>
<gene>
    <name evidence="2" type="ORF">EZS27_022154</name>
</gene>
<dbReference type="EMBL" id="SNRY01001719">
    <property type="protein sequence ID" value="KAA6329004.1"/>
    <property type="molecule type" value="Genomic_DNA"/>
</dbReference>
<dbReference type="GO" id="GO:0003676">
    <property type="term" value="F:nucleic acid binding"/>
    <property type="evidence" value="ECO:0007669"/>
    <property type="project" value="InterPro"/>
</dbReference>
<dbReference type="AlphaFoldDB" id="A0A5J4R6S8"/>
<protein>
    <recommendedName>
        <fullName evidence="1">YhcG PDDEXK nuclease domain-containing protein</fullName>
    </recommendedName>
</protein>
<feature type="domain" description="YhcG PDDEXK nuclease" evidence="1">
    <location>
        <begin position="61"/>
        <end position="209"/>
    </location>
</feature>
<dbReference type="InterPro" id="IPR009362">
    <property type="entry name" value="YhcG_C"/>
</dbReference>